<gene>
    <name evidence="1" type="ORF">M9H77_17631</name>
</gene>
<reference evidence="2" key="1">
    <citation type="journal article" date="2023" name="Nat. Plants">
        <title>Single-cell RNA sequencing provides a high-resolution roadmap for understanding the multicellular compartmentation of specialized metabolism.</title>
        <authorList>
            <person name="Sun S."/>
            <person name="Shen X."/>
            <person name="Li Y."/>
            <person name="Li Y."/>
            <person name="Wang S."/>
            <person name="Li R."/>
            <person name="Zhang H."/>
            <person name="Shen G."/>
            <person name="Guo B."/>
            <person name="Wei J."/>
            <person name="Xu J."/>
            <person name="St-Pierre B."/>
            <person name="Chen S."/>
            <person name="Sun C."/>
        </authorList>
    </citation>
    <scope>NUCLEOTIDE SEQUENCE [LARGE SCALE GENOMIC DNA]</scope>
</reference>
<accession>A0ACC0B5I1</accession>
<keyword evidence="2" id="KW-1185">Reference proteome</keyword>
<organism evidence="1 2">
    <name type="scientific">Catharanthus roseus</name>
    <name type="common">Madagascar periwinkle</name>
    <name type="synonym">Vinca rosea</name>
    <dbReference type="NCBI Taxonomy" id="4058"/>
    <lineage>
        <taxon>Eukaryota</taxon>
        <taxon>Viridiplantae</taxon>
        <taxon>Streptophyta</taxon>
        <taxon>Embryophyta</taxon>
        <taxon>Tracheophyta</taxon>
        <taxon>Spermatophyta</taxon>
        <taxon>Magnoliopsida</taxon>
        <taxon>eudicotyledons</taxon>
        <taxon>Gunneridae</taxon>
        <taxon>Pentapetalae</taxon>
        <taxon>asterids</taxon>
        <taxon>lamiids</taxon>
        <taxon>Gentianales</taxon>
        <taxon>Apocynaceae</taxon>
        <taxon>Rauvolfioideae</taxon>
        <taxon>Vinceae</taxon>
        <taxon>Catharanthinae</taxon>
        <taxon>Catharanthus</taxon>
    </lineage>
</organism>
<dbReference type="Proteomes" id="UP001060085">
    <property type="component" value="Linkage Group LG04"/>
</dbReference>
<proteinExistence type="predicted"/>
<protein>
    <submittedName>
        <fullName evidence="1">Uncharacterized protein</fullName>
    </submittedName>
</protein>
<dbReference type="EMBL" id="CM044704">
    <property type="protein sequence ID" value="KAI5667778.1"/>
    <property type="molecule type" value="Genomic_DNA"/>
</dbReference>
<sequence>MFVKKQMNVEYNEYVAIDRMEKGYDEEKQIEEYFRNERDRKEEVMSMKFDYVDNVDAFYNMYSRWVGFSVRRGDKKRDKDDIENNHLFTLQKHVPFLQSHQKVKEADKNYKMFVLQSVEYENVHFLTEDLYNRIDKQWISPFELSKAQMSLMLGGKRLSSHAYKISWHKTMKYIFGKYYCLDKTWTNMTKIPKSCTSKQWTPSSDQLNVPHGISGEVSQMAHYGMLNGLCGKMWTTGHNRNTARRARVSVEDPDITRAKRDMKCNESDRKITLGKQPSNLEANLYTSNTVGIDCELSLNLTQGHNPSNYNIHKSYNPHYDVNPTHVWYFYFKYIGFF</sequence>
<evidence type="ECO:0000313" key="2">
    <source>
        <dbReference type="Proteomes" id="UP001060085"/>
    </source>
</evidence>
<comment type="caution">
    <text evidence="1">The sequence shown here is derived from an EMBL/GenBank/DDBJ whole genome shotgun (WGS) entry which is preliminary data.</text>
</comment>
<name>A0ACC0B5I1_CATRO</name>
<evidence type="ECO:0000313" key="1">
    <source>
        <dbReference type="EMBL" id="KAI5667778.1"/>
    </source>
</evidence>